<dbReference type="EMBL" id="GG666577">
    <property type="protein sequence ID" value="EEN52822.1"/>
    <property type="molecule type" value="Genomic_DNA"/>
</dbReference>
<dbReference type="InParanoid" id="C3Z3Q8"/>
<dbReference type="InterPro" id="IPR001024">
    <property type="entry name" value="PLAT/LH2_dom"/>
</dbReference>
<evidence type="ECO:0000256" key="1">
    <source>
        <dbReference type="PROSITE-ProRule" id="PRU00152"/>
    </source>
</evidence>
<dbReference type="eggNOG" id="KOG3599">
    <property type="taxonomic scope" value="Eukaryota"/>
</dbReference>
<comment type="caution">
    <text evidence="1">Lacks conserved residue(s) required for the propagation of feature annotation.</text>
</comment>
<protein>
    <recommendedName>
        <fullName evidence="2">PLAT domain-containing protein</fullName>
    </recommendedName>
</protein>
<organism>
    <name type="scientific">Branchiostoma floridae</name>
    <name type="common">Florida lancelet</name>
    <name type="synonym">Amphioxus</name>
    <dbReference type="NCBI Taxonomy" id="7739"/>
    <lineage>
        <taxon>Eukaryota</taxon>
        <taxon>Metazoa</taxon>
        <taxon>Chordata</taxon>
        <taxon>Cephalochordata</taxon>
        <taxon>Leptocardii</taxon>
        <taxon>Amphioxiformes</taxon>
        <taxon>Branchiostomatidae</taxon>
        <taxon>Branchiostoma</taxon>
    </lineage>
</organism>
<sequence>MYDDDGLFKYLYVYQVSIVLFGFMDESEPLHLCDDRRVLFQSGSEDSFLVSTERRLGPLTHVHVWHNNAGFSPGW</sequence>
<evidence type="ECO:0000259" key="2">
    <source>
        <dbReference type="PROSITE" id="PS50095"/>
    </source>
</evidence>
<dbReference type="InterPro" id="IPR036392">
    <property type="entry name" value="PLAT/LH2_dom_sf"/>
</dbReference>
<dbReference type="SUPFAM" id="SSF49723">
    <property type="entry name" value="Lipase/lipooxygenase domain (PLAT/LH2 domain)"/>
    <property type="match status" value="1"/>
</dbReference>
<reference evidence="3" key="1">
    <citation type="journal article" date="2008" name="Nature">
        <title>The amphioxus genome and the evolution of the chordate karyotype.</title>
        <authorList>
            <consortium name="US DOE Joint Genome Institute (JGI-PGF)"/>
            <person name="Putnam N.H."/>
            <person name="Butts T."/>
            <person name="Ferrier D.E.K."/>
            <person name="Furlong R.F."/>
            <person name="Hellsten U."/>
            <person name="Kawashima T."/>
            <person name="Robinson-Rechavi M."/>
            <person name="Shoguchi E."/>
            <person name="Terry A."/>
            <person name="Yu J.-K."/>
            <person name="Benito-Gutierrez E.L."/>
            <person name="Dubchak I."/>
            <person name="Garcia-Fernandez J."/>
            <person name="Gibson-Brown J.J."/>
            <person name="Grigoriev I.V."/>
            <person name="Horton A.C."/>
            <person name="de Jong P.J."/>
            <person name="Jurka J."/>
            <person name="Kapitonov V.V."/>
            <person name="Kohara Y."/>
            <person name="Kuroki Y."/>
            <person name="Lindquist E."/>
            <person name="Lucas S."/>
            <person name="Osoegawa K."/>
            <person name="Pennacchio L.A."/>
            <person name="Salamov A.A."/>
            <person name="Satou Y."/>
            <person name="Sauka-Spengler T."/>
            <person name="Schmutz J."/>
            <person name="Shin-I T."/>
            <person name="Toyoda A."/>
            <person name="Bronner-Fraser M."/>
            <person name="Fujiyama A."/>
            <person name="Holland L.Z."/>
            <person name="Holland P.W.H."/>
            <person name="Satoh N."/>
            <person name="Rokhsar D.S."/>
        </authorList>
    </citation>
    <scope>NUCLEOTIDE SEQUENCE [LARGE SCALE GENOMIC DNA]</scope>
    <source>
        <strain evidence="3">S238N-H82</strain>
        <tissue evidence="3">Testes</tissue>
    </source>
</reference>
<evidence type="ECO:0000313" key="3">
    <source>
        <dbReference type="EMBL" id="EEN52822.1"/>
    </source>
</evidence>
<name>C3Z3Q8_BRAFL</name>
<dbReference type="Gene3D" id="2.60.60.20">
    <property type="entry name" value="PLAT/LH2 domain"/>
    <property type="match status" value="1"/>
</dbReference>
<proteinExistence type="predicted"/>
<feature type="domain" description="PLAT" evidence="2">
    <location>
        <begin position="1"/>
        <end position="75"/>
    </location>
</feature>
<dbReference type="AlphaFoldDB" id="C3Z3Q8"/>
<dbReference type="STRING" id="7739.C3Z3Q8"/>
<dbReference type="InterPro" id="IPR051223">
    <property type="entry name" value="Polycystin"/>
</dbReference>
<dbReference type="PANTHER" id="PTHR10877:SF194">
    <property type="entry name" value="LOCATION OF VULVA DEFECTIVE 1"/>
    <property type="match status" value="1"/>
</dbReference>
<dbReference type="PANTHER" id="PTHR10877">
    <property type="entry name" value="POLYCYSTIN FAMILY MEMBER"/>
    <property type="match status" value="1"/>
</dbReference>
<dbReference type="PROSITE" id="PS50095">
    <property type="entry name" value="PLAT"/>
    <property type="match status" value="1"/>
</dbReference>
<gene>
    <name evidence="3" type="ORF">BRAFLDRAFT_244892</name>
</gene>
<accession>C3Z3Q8</accession>